<dbReference type="EMBL" id="CP002690">
    <property type="protein sequence ID" value="AEE15371.1"/>
    <property type="molecule type" value="Genomic_DNA"/>
</dbReference>
<dbReference type="OrthoDB" id="180075at2"/>
<accession>M1E7R4</accession>
<keyword evidence="1" id="KW-0472">Membrane</keyword>
<dbReference type="KEGG" id="tnr:Thena_1765"/>
<dbReference type="Proteomes" id="UP000011765">
    <property type="component" value="Chromosome"/>
</dbReference>
<evidence type="ECO:0000313" key="2">
    <source>
        <dbReference type="EMBL" id="AEE15371.1"/>
    </source>
</evidence>
<feature type="transmembrane region" description="Helical" evidence="1">
    <location>
        <begin position="327"/>
        <end position="348"/>
    </location>
</feature>
<organism evidence="2 3">
    <name type="scientific">Thermodesulfobium narugense DSM 14796</name>
    <dbReference type="NCBI Taxonomy" id="747365"/>
    <lineage>
        <taxon>Bacteria</taxon>
        <taxon>Pseudomonadati</taxon>
        <taxon>Thermodesulfobiota</taxon>
        <taxon>Thermodesulfobiia</taxon>
        <taxon>Thermodesulfobiales</taxon>
        <taxon>Thermodesulfobiaceae</taxon>
        <taxon>Thermodesulfobium</taxon>
    </lineage>
</organism>
<sequence length="351" mass="41221">MEFRGKIFSIYSFYIAEEIDLALAQNLLNASKRVNFRRSKSTPKRLQYETPPITVNLDIPFDFDIIDDFYPSNINLKIFDFGAVSISLLWNGKTEFVNLKYISSDLFDSNLEEKVLSYVSELKNYLTKTLKKPFDEIIFEDYIVFQTDEIDSKPSEFLRNNKETIAHILRMEKENLSQMEIDEATQIALSYYEFDMVVIDYNASFVIDADYEDILEIIEFSQVELAQIRALDRILDKSLDYFESIIEKRSIFLPPIKEISLFFLNVSLNRERLDNALKLMGDLYLARIYKSLGLKLHVSEWENSLERNLKTLSDIYQLLREDFFQKIANFLEITIVILILVEIVLGLLRIL</sequence>
<keyword evidence="1" id="KW-1133">Transmembrane helix</keyword>
<name>M1E7R4_9BACT</name>
<keyword evidence="1" id="KW-0812">Transmembrane</keyword>
<dbReference type="HOGENOM" id="CLU_042259_1_0_9"/>
<protein>
    <recommendedName>
        <fullName evidence="4">DUF155 domain-containing protein</fullName>
    </recommendedName>
</protein>
<dbReference type="eggNOG" id="COG1723">
    <property type="taxonomic scope" value="Bacteria"/>
</dbReference>
<proteinExistence type="predicted"/>
<keyword evidence="3" id="KW-1185">Reference proteome</keyword>
<evidence type="ECO:0008006" key="4">
    <source>
        <dbReference type="Google" id="ProtNLM"/>
    </source>
</evidence>
<evidence type="ECO:0000256" key="1">
    <source>
        <dbReference type="SAM" id="Phobius"/>
    </source>
</evidence>
<dbReference type="RefSeq" id="WP_013757091.1">
    <property type="nucleotide sequence ID" value="NC_015499.1"/>
</dbReference>
<dbReference type="AlphaFoldDB" id="M1E7R4"/>
<evidence type="ECO:0000313" key="3">
    <source>
        <dbReference type="Proteomes" id="UP000011765"/>
    </source>
</evidence>
<gene>
    <name evidence="2" type="ORF">Thena_1765</name>
</gene>
<reference evidence="2 3" key="1">
    <citation type="submission" date="2011-04" db="EMBL/GenBank/DDBJ databases">
        <title>The complete genome of Thermodesulfobium narugense DSM 14796.</title>
        <authorList>
            <consortium name="US DOE Joint Genome Institute (JGI-PGF)"/>
            <person name="Lucas S."/>
            <person name="Han J."/>
            <person name="Lapidus A."/>
            <person name="Bruce D."/>
            <person name="Goodwin L."/>
            <person name="Pitluck S."/>
            <person name="Peters L."/>
            <person name="Kyrpides N."/>
            <person name="Mavromatis K."/>
            <person name="Pagani I."/>
            <person name="Ivanova N."/>
            <person name="Ovchinnikova G."/>
            <person name="Zhang X."/>
            <person name="Saunders L."/>
            <person name="Detter J.C."/>
            <person name="Tapia R."/>
            <person name="Han C."/>
            <person name="Land M."/>
            <person name="Hauser L."/>
            <person name="Markowitz V."/>
            <person name="Cheng J.-F."/>
            <person name="Hugenholtz P."/>
            <person name="Woyke T."/>
            <person name="Wu D."/>
            <person name="Spring S."/>
            <person name="Schroeder M."/>
            <person name="Brambilla E."/>
            <person name="Klenk H.-P."/>
            <person name="Eisen J.A."/>
        </authorList>
    </citation>
    <scope>NUCLEOTIDE SEQUENCE [LARGE SCALE GENOMIC DNA]</scope>
    <source>
        <strain evidence="2 3">DSM 14796</strain>
    </source>
</reference>